<dbReference type="PANTHER" id="PTHR13473:SF0">
    <property type="entry name" value="LARGE RIBOSOMAL SUBUNIT PROTEIN ML48"/>
    <property type="match status" value="1"/>
</dbReference>
<dbReference type="SMART" id="SM01403">
    <property type="entry name" value="Ribosomal_S10"/>
    <property type="match status" value="1"/>
</dbReference>
<dbReference type="PANTHER" id="PTHR13473">
    <property type="entry name" value="MITOCHONDRIAL RIBOSOMAL PROTEIN L48"/>
    <property type="match status" value="1"/>
</dbReference>
<name>A0A0K8TT15_TABBR</name>
<dbReference type="Pfam" id="PF00338">
    <property type="entry name" value="Ribosomal_S10"/>
    <property type="match status" value="1"/>
</dbReference>
<feature type="domain" description="Small ribosomal subunit protein uS10" evidence="3">
    <location>
        <begin position="53"/>
        <end position="148"/>
    </location>
</feature>
<keyword evidence="2" id="KW-0687">Ribonucleoprotein</keyword>
<dbReference type="InterPro" id="IPR027486">
    <property type="entry name" value="Ribosomal_uS10_dom"/>
</dbReference>
<dbReference type="EMBL" id="GDAI01000533">
    <property type="protein sequence ID" value="JAI17070.1"/>
    <property type="molecule type" value="mRNA"/>
</dbReference>
<dbReference type="GO" id="GO:1990904">
    <property type="term" value="C:ribonucleoprotein complex"/>
    <property type="evidence" value="ECO:0007669"/>
    <property type="project" value="UniProtKB-KW"/>
</dbReference>
<evidence type="ECO:0000259" key="3">
    <source>
        <dbReference type="SMART" id="SM01403"/>
    </source>
</evidence>
<dbReference type="AlphaFoldDB" id="A0A0K8TT15"/>
<accession>A0A0K8TT15</accession>
<organism evidence="4">
    <name type="scientific">Tabanus bromius</name>
    <name type="common">Band-eyed brown horse fly</name>
    <dbReference type="NCBI Taxonomy" id="304241"/>
    <lineage>
        <taxon>Eukaryota</taxon>
        <taxon>Metazoa</taxon>
        <taxon>Ecdysozoa</taxon>
        <taxon>Arthropoda</taxon>
        <taxon>Hexapoda</taxon>
        <taxon>Insecta</taxon>
        <taxon>Pterygota</taxon>
        <taxon>Neoptera</taxon>
        <taxon>Endopterygota</taxon>
        <taxon>Diptera</taxon>
        <taxon>Brachycera</taxon>
        <taxon>Tabanomorpha</taxon>
        <taxon>Tabanoidea</taxon>
        <taxon>Tabanidae</taxon>
        <taxon>Tabanus</taxon>
    </lineage>
</organism>
<reference evidence="4" key="1">
    <citation type="journal article" date="2015" name="Insect Biochem. Mol. Biol.">
        <title>An insight into the sialome of the horse fly, Tabanus bromius.</title>
        <authorList>
            <person name="Ribeiro J.M."/>
            <person name="Kazimirova M."/>
            <person name="Takac P."/>
            <person name="Andersen J.F."/>
            <person name="Francischetti I.M."/>
        </authorList>
    </citation>
    <scope>NUCLEOTIDE SEQUENCE</scope>
</reference>
<keyword evidence="1 4" id="KW-0689">Ribosomal protein</keyword>
<sequence>MLKRLFPFVRSITASTKHNLAASITTSARNYGIYEPDYLESLKPKYPEYEAVDFQIKGYDYPILESYQKFLHGVAEYMDLDVSECWALPPRRFTAQRFKPNSAVVDAEYKLTIYERNLQIASLPAPIYPIFLRIAQAALPEGVTLNVLPHTEELEEIRYVPDRDLLELRAQLETLQTTTGPKKK</sequence>
<dbReference type="SUPFAM" id="SSF54999">
    <property type="entry name" value="Ribosomal protein S10"/>
    <property type="match status" value="1"/>
</dbReference>
<evidence type="ECO:0000313" key="4">
    <source>
        <dbReference type="EMBL" id="JAI17070.1"/>
    </source>
</evidence>
<evidence type="ECO:0000256" key="2">
    <source>
        <dbReference type="ARBA" id="ARBA00023274"/>
    </source>
</evidence>
<dbReference type="InterPro" id="IPR036838">
    <property type="entry name" value="Ribosomal_uS10_dom_sf"/>
</dbReference>
<protein>
    <submittedName>
        <fullName evidence="4">Putative mitochondrial ribosomal protein l48 isoform a</fullName>
    </submittedName>
</protein>
<dbReference type="InterPro" id="IPR027487">
    <property type="entry name" value="Ribosomal_mL48"/>
</dbReference>
<proteinExistence type="evidence at transcript level"/>
<dbReference type="GO" id="GO:0005761">
    <property type="term" value="C:mitochondrial ribosome"/>
    <property type="evidence" value="ECO:0007669"/>
    <property type="project" value="InterPro"/>
</dbReference>
<evidence type="ECO:0000256" key="1">
    <source>
        <dbReference type="ARBA" id="ARBA00022980"/>
    </source>
</evidence>